<evidence type="ECO:0000259" key="3">
    <source>
        <dbReference type="Pfam" id="PF24092"/>
    </source>
</evidence>
<dbReference type="AlphaFoldDB" id="A0A1X2EG48"/>
<evidence type="ECO:0000259" key="2">
    <source>
        <dbReference type="Pfam" id="PF24088"/>
    </source>
</evidence>
<feature type="domain" description="DUF7373" evidence="3">
    <location>
        <begin position="253"/>
        <end position="403"/>
    </location>
</feature>
<sequence length="405" mass="42395">MHTRLALVALAGAVTLVGCQSTEPATAPVDPSVAAALDTGSYNTEPGAAAGPAGEDGAAVEARRMADHVAGPWRVDDTLTGRMPLIVTMRTGPVGAGPESLRQVLPRGLDGVAAAHGFLTGFSSYRSAVDDDAVNLTNAVLRFPDPEGAVAAATEMAAALEESYAPVPMEGRPETTARIDRDGTRVFVESFTPRGPFVLYQSAVTGTEPADPDGAALALIGRTLDAQEPLLDDFEATETAALPELPKDPSADLLARTLTAPGNKVPGLSVGVWRPAGWLHFEDDPLSAAPLFDDTGVEWVSQMLATVYQARDEQAAAHLADGLADAATVQPDVVELDGVDGLAGARCFERTQGAAAPTDPPSVQRMVWHTKCVAHTDRYVFTTFSQTETDAKQQLSAQYRILTAA</sequence>
<keyword evidence="5" id="KW-1185">Reference proteome</keyword>
<name>A0A1X2EG48_9MYCO</name>
<evidence type="ECO:0000313" key="5">
    <source>
        <dbReference type="Proteomes" id="UP000193090"/>
    </source>
</evidence>
<protein>
    <submittedName>
        <fullName evidence="4">Uncharacterized protein</fullName>
    </submittedName>
</protein>
<dbReference type="RefSeq" id="WP_085110893.1">
    <property type="nucleotide sequence ID" value="NZ_JACKSN010000125.1"/>
</dbReference>
<reference evidence="4 5" key="1">
    <citation type="submission" date="2016-01" db="EMBL/GenBank/DDBJ databases">
        <title>The new phylogeny of the genus Mycobacterium.</title>
        <authorList>
            <person name="Tarcisio F."/>
            <person name="Conor M."/>
            <person name="Antonella G."/>
            <person name="Elisabetta G."/>
            <person name="Giulia F.S."/>
            <person name="Sara T."/>
            <person name="Anna F."/>
            <person name="Clotilde B."/>
            <person name="Roberto B."/>
            <person name="Veronica D.S."/>
            <person name="Fabio R."/>
            <person name="Monica P."/>
            <person name="Olivier J."/>
            <person name="Enrico T."/>
            <person name="Nicola S."/>
        </authorList>
    </citation>
    <scope>NUCLEOTIDE SEQUENCE [LARGE SCALE GENOMIC DNA]</scope>
    <source>
        <strain evidence="4 5">DSM 44153</strain>
    </source>
</reference>
<dbReference type="OrthoDB" id="4569937at2"/>
<dbReference type="InterPro" id="IPR056463">
    <property type="entry name" value="DUF7373_C"/>
</dbReference>
<dbReference type="Pfam" id="PF24092">
    <property type="entry name" value="DUF7373_C"/>
    <property type="match status" value="1"/>
</dbReference>
<evidence type="ECO:0000256" key="1">
    <source>
        <dbReference type="SAM" id="MobiDB-lite"/>
    </source>
</evidence>
<feature type="region of interest" description="Disordered" evidence="1">
    <location>
        <begin position="37"/>
        <end position="59"/>
    </location>
</feature>
<dbReference type="InterPro" id="IPR055797">
    <property type="entry name" value="DUF7373"/>
</dbReference>
<comment type="caution">
    <text evidence="4">The sequence shown here is derived from an EMBL/GenBank/DDBJ whole genome shotgun (WGS) entry which is preliminary data.</text>
</comment>
<dbReference type="EMBL" id="LQPZ01000040">
    <property type="protein sequence ID" value="ORX01075.1"/>
    <property type="molecule type" value="Genomic_DNA"/>
</dbReference>
<dbReference type="Pfam" id="PF24088">
    <property type="entry name" value="DUF7373"/>
    <property type="match status" value="1"/>
</dbReference>
<feature type="domain" description="DUF7373" evidence="2">
    <location>
        <begin position="52"/>
        <end position="246"/>
    </location>
</feature>
<organism evidence="4 5">
    <name type="scientific">Mycolicibacillus trivialis</name>
    <dbReference type="NCBI Taxonomy" id="1798"/>
    <lineage>
        <taxon>Bacteria</taxon>
        <taxon>Bacillati</taxon>
        <taxon>Actinomycetota</taxon>
        <taxon>Actinomycetes</taxon>
        <taxon>Mycobacteriales</taxon>
        <taxon>Mycobacteriaceae</taxon>
        <taxon>Mycolicibacillus</taxon>
    </lineage>
</organism>
<dbReference type="PROSITE" id="PS51257">
    <property type="entry name" value="PROKAR_LIPOPROTEIN"/>
    <property type="match status" value="1"/>
</dbReference>
<dbReference type="STRING" id="1798.AWC30_14455"/>
<evidence type="ECO:0000313" key="4">
    <source>
        <dbReference type="EMBL" id="ORX01075.1"/>
    </source>
</evidence>
<dbReference type="Proteomes" id="UP000193090">
    <property type="component" value="Unassembled WGS sequence"/>
</dbReference>
<accession>A0A1X2EG48</accession>
<gene>
    <name evidence="4" type="ORF">AWC30_14455</name>
</gene>
<feature type="compositionally biased region" description="Low complexity" evidence="1">
    <location>
        <begin position="45"/>
        <end position="59"/>
    </location>
</feature>
<proteinExistence type="predicted"/>